<feature type="transmembrane region" description="Helical" evidence="1">
    <location>
        <begin position="20"/>
        <end position="39"/>
    </location>
</feature>
<protein>
    <submittedName>
        <fullName evidence="2">Uncharacterized protein</fullName>
    </submittedName>
</protein>
<accession>G0V0H8</accession>
<evidence type="ECO:0000313" key="2">
    <source>
        <dbReference type="EMBL" id="CCC95149.1"/>
    </source>
</evidence>
<keyword evidence="1" id="KW-1133">Transmembrane helix</keyword>
<name>G0V0H8_TRYCI</name>
<evidence type="ECO:0000256" key="1">
    <source>
        <dbReference type="SAM" id="Phobius"/>
    </source>
</evidence>
<dbReference type="EMBL" id="HE575324">
    <property type="protein sequence ID" value="CCC95149.1"/>
    <property type="molecule type" value="Genomic_DNA"/>
</dbReference>
<gene>
    <name evidence="2" type="ORF">TCIL3000_11_5630</name>
</gene>
<proteinExistence type="predicted"/>
<reference evidence="2" key="1">
    <citation type="journal article" date="2012" name="Proc. Natl. Acad. Sci. U.S.A.">
        <title>Antigenic diversity is generated by distinct evolutionary mechanisms in African trypanosome species.</title>
        <authorList>
            <person name="Jackson A.P."/>
            <person name="Berry A."/>
            <person name="Aslett M."/>
            <person name="Allison H.C."/>
            <person name="Burton P."/>
            <person name="Vavrova-Anderson J."/>
            <person name="Brown R."/>
            <person name="Browne H."/>
            <person name="Corton N."/>
            <person name="Hauser H."/>
            <person name="Gamble J."/>
            <person name="Gilderthorp R."/>
            <person name="Marcello L."/>
            <person name="McQuillan J."/>
            <person name="Otto T.D."/>
            <person name="Quail M.A."/>
            <person name="Sanders M.J."/>
            <person name="van Tonder A."/>
            <person name="Ginger M.L."/>
            <person name="Field M.C."/>
            <person name="Barry J.D."/>
            <person name="Hertz-Fowler C."/>
            <person name="Berriman M."/>
        </authorList>
    </citation>
    <scope>NUCLEOTIDE SEQUENCE</scope>
    <source>
        <strain evidence="2">IL3000</strain>
    </source>
</reference>
<keyword evidence="1" id="KW-0472">Membrane</keyword>
<keyword evidence="1" id="KW-0812">Transmembrane</keyword>
<organism evidence="2">
    <name type="scientific">Trypanosoma congolense (strain IL3000)</name>
    <dbReference type="NCBI Taxonomy" id="1068625"/>
    <lineage>
        <taxon>Eukaryota</taxon>
        <taxon>Discoba</taxon>
        <taxon>Euglenozoa</taxon>
        <taxon>Kinetoplastea</taxon>
        <taxon>Metakinetoplastina</taxon>
        <taxon>Trypanosomatida</taxon>
        <taxon>Trypanosomatidae</taxon>
        <taxon>Trypanosoma</taxon>
        <taxon>Nannomonas</taxon>
    </lineage>
</organism>
<dbReference type="AlphaFoldDB" id="G0V0H8"/>
<sequence length="135" mass="14833">MYQFLDSAPCPECGNDMFSSWIAIIIVINIIHVGLAFAAREAFGTCRIKQVTVVYRNATFCAEACAVSQRPGVVAVVLINANNLLKICAASVVDISLHCWQYNKNFLSRLAPLVYFARSAVEFGTFLCPISDVVH</sequence>